<comment type="caution">
    <text evidence="8">The sequence shown here is derived from an EMBL/GenBank/DDBJ whole genome shotgun (WGS) entry which is preliminary data.</text>
</comment>
<dbReference type="InterPro" id="IPR003902">
    <property type="entry name" value="Tscrpt_reg_GCM"/>
</dbReference>
<dbReference type="InterPro" id="IPR043020">
    <property type="entry name" value="GCM_large"/>
</dbReference>
<reference evidence="8" key="1">
    <citation type="submission" date="2021-04" db="EMBL/GenBank/DDBJ databases">
        <authorList>
            <person name="Chebbi M.A.C M."/>
        </authorList>
    </citation>
    <scope>NUCLEOTIDE SEQUENCE</scope>
</reference>
<keyword evidence="4" id="KW-0804">Transcription</keyword>
<evidence type="ECO:0000256" key="5">
    <source>
        <dbReference type="ARBA" id="ARBA00023242"/>
    </source>
</evidence>
<sequence length="492" mass="56029">MYFVVKLHPVVTHTYASYPGQDEVVNYDLFSEWADGHVRQVYDPDCEEARKHLSGWAMRNTNNHNVSILKKSCLGVLVCSLKCILPNGGQVHLRPAICDKARKKQQNTTCPNKPCPGVLEIQPCRGHCGYPVTHFWRHTPYAVFFQAKGHHDHPRPEPKSTAESRRSNTNGRRIKGFGVFLDRDAAVGSKQYQPYTQPSEAYWYQDSTNTETIFVAPQSQTTPQSQSTQDPYDFPTITEEYFQPGEIFQLDQPLRADFPSNPSSTNSSNRSPSTLLDLGSGTIKYQVKSQEDIYWNQLVSEDSSNSALSQNQDDKLYNQPNLVYNANKSAESKFDSNYQRNDLTKLLTPKVVIEETQYPSQNNYSNENNCLGYNYDDYYSIYNADLPTGNNFSKNNIQKTTQDSSRSNFNQSIEADNYLCNYSCDLDNKLTGNINIINKNNNNNNNNNNYNNESDLDSTSFVDYTFLGSLCNSNEEQNAQPVNQFAYYNNNN</sequence>
<dbReference type="Pfam" id="PF03615">
    <property type="entry name" value="GCM"/>
    <property type="match status" value="1"/>
</dbReference>
<dbReference type="InterPro" id="IPR043021">
    <property type="entry name" value="GCM_small"/>
</dbReference>
<evidence type="ECO:0000256" key="6">
    <source>
        <dbReference type="SAM" id="MobiDB-lite"/>
    </source>
</evidence>
<evidence type="ECO:0000256" key="3">
    <source>
        <dbReference type="ARBA" id="ARBA00023125"/>
    </source>
</evidence>
<dbReference type="Proteomes" id="UP000786811">
    <property type="component" value="Unassembled WGS sequence"/>
</dbReference>
<keyword evidence="5" id="KW-0539">Nucleus</keyword>
<keyword evidence="1" id="KW-0217">Developmental protein</keyword>
<keyword evidence="9" id="KW-1185">Reference proteome</keyword>
<dbReference type="Gene3D" id="2.20.25.670">
    <property type="entry name" value="GCM domain, large subdomain"/>
    <property type="match status" value="1"/>
</dbReference>
<dbReference type="PANTHER" id="PTHR12414:SF8">
    <property type="entry name" value="TRANSCRIPTION FACTOR GLIAL CELLS MISSING-RELATED"/>
    <property type="match status" value="1"/>
</dbReference>
<dbReference type="SUPFAM" id="SSF90073">
    <property type="entry name" value="GCM domain"/>
    <property type="match status" value="1"/>
</dbReference>
<feature type="compositionally biased region" description="Basic and acidic residues" evidence="6">
    <location>
        <begin position="154"/>
        <end position="166"/>
    </location>
</feature>
<feature type="domain" description="GCM" evidence="7">
    <location>
        <begin position="11"/>
        <end position="168"/>
    </location>
</feature>
<dbReference type="PROSITE" id="PS50807">
    <property type="entry name" value="GCM"/>
    <property type="match status" value="1"/>
</dbReference>
<keyword evidence="2" id="KW-0805">Transcription regulation</keyword>
<proteinExistence type="predicted"/>
<gene>
    <name evidence="8" type="ORF">HICCMSTLAB_LOCUS3746</name>
</gene>
<feature type="region of interest" description="Disordered" evidence="6">
    <location>
        <begin position="254"/>
        <end position="276"/>
    </location>
</feature>
<keyword evidence="3" id="KW-0238">DNA-binding</keyword>
<dbReference type="InterPro" id="IPR039791">
    <property type="entry name" value="GCM"/>
</dbReference>
<dbReference type="GO" id="GO:0042063">
    <property type="term" value="P:gliogenesis"/>
    <property type="evidence" value="ECO:0007669"/>
    <property type="project" value="TreeGrafter"/>
</dbReference>
<evidence type="ECO:0000313" key="9">
    <source>
        <dbReference type="Proteomes" id="UP000786811"/>
    </source>
</evidence>
<feature type="region of interest" description="Disordered" evidence="6">
    <location>
        <begin position="149"/>
        <end position="173"/>
    </location>
</feature>
<dbReference type="GO" id="GO:0001228">
    <property type="term" value="F:DNA-binding transcription activator activity, RNA polymerase II-specific"/>
    <property type="evidence" value="ECO:0007669"/>
    <property type="project" value="InterPro"/>
</dbReference>
<name>A0A8J2MHE1_COTCN</name>
<accession>A0A8J2MHE1</accession>
<organism evidence="8 9">
    <name type="scientific">Cotesia congregata</name>
    <name type="common">Parasitoid wasp</name>
    <name type="synonym">Apanteles congregatus</name>
    <dbReference type="NCBI Taxonomy" id="51543"/>
    <lineage>
        <taxon>Eukaryota</taxon>
        <taxon>Metazoa</taxon>
        <taxon>Ecdysozoa</taxon>
        <taxon>Arthropoda</taxon>
        <taxon>Hexapoda</taxon>
        <taxon>Insecta</taxon>
        <taxon>Pterygota</taxon>
        <taxon>Neoptera</taxon>
        <taxon>Endopterygota</taxon>
        <taxon>Hymenoptera</taxon>
        <taxon>Apocrita</taxon>
        <taxon>Ichneumonoidea</taxon>
        <taxon>Braconidae</taxon>
        <taxon>Microgastrinae</taxon>
        <taxon>Cotesia</taxon>
    </lineage>
</organism>
<protein>
    <submittedName>
        <fullName evidence="8">Similar to gcm: Transcription factor glial cells missing (Drosophila melanogaster)</fullName>
    </submittedName>
</protein>
<evidence type="ECO:0000256" key="2">
    <source>
        <dbReference type="ARBA" id="ARBA00023015"/>
    </source>
</evidence>
<evidence type="ECO:0000313" key="8">
    <source>
        <dbReference type="EMBL" id="CAG5083149.1"/>
    </source>
</evidence>
<dbReference type="OrthoDB" id="6241117at2759"/>
<dbReference type="InterPro" id="IPR036115">
    <property type="entry name" value="GCM_dom_sf"/>
</dbReference>
<dbReference type="GO" id="GO:0005634">
    <property type="term" value="C:nucleus"/>
    <property type="evidence" value="ECO:0007669"/>
    <property type="project" value="TreeGrafter"/>
</dbReference>
<evidence type="ECO:0000256" key="1">
    <source>
        <dbReference type="ARBA" id="ARBA00022473"/>
    </source>
</evidence>
<dbReference type="PANTHER" id="PTHR12414">
    <property type="entry name" value="GLIAL CELLS MISSING RELATED/GLIDE"/>
    <property type="match status" value="1"/>
</dbReference>
<feature type="non-terminal residue" evidence="8">
    <location>
        <position position="492"/>
    </location>
</feature>
<dbReference type="EMBL" id="CAJNRD030001118">
    <property type="protein sequence ID" value="CAG5083149.1"/>
    <property type="molecule type" value="Genomic_DNA"/>
</dbReference>
<dbReference type="GO" id="GO:0000978">
    <property type="term" value="F:RNA polymerase II cis-regulatory region sequence-specific DNA binding"/>
    <property type="evidence" value="ECO:0007669"/>
    <property type="project" value="TreeGrafter"/>
</dbReference>
<evidence type="ECO:0000256" key="4">
    <source>
        <dbReference type="ARBA" id="ARBA00023163"/>
    </source>
</evidence>
<feature type="compositionally biased region" description="Low complexity" evidence="6">
    <location>
        <begin position="259"/>
        <end position="274"/>
    </location>
</feature>
<dbReference type="AlphaFoldDB" id="A0A8J2MHE1"/>
<evidence type="ECO:0000259" key="7">
    <source>
        <dbReference type="PROSITE" id="PS50807"/>
    </source>
</evidence>
<dbReference type="Gene3D" id="3.30.70.3530">
    <property type="entry name" value="GCM motif"/>
    <property type="match status" value="1"/>
</dbReference>